<dbReference type="Gene3D" id="3.30.70.2390">
    <property type="match status" value="1"/>
</dbReference>
<keyword evidence="2" id="KW-0472">Membrane</keyword>
<reference evidence="5 6" key="1">
    <citation type="submission" date="2018-12" db="EMBL/GenBank/DDBJ databases">
        <title>Genome Sequence of Candidatus Viridilinea halotolerans isolated from saline sulfide-rich spring.</title>
        <authorList>
            <person name="Grouzdev D.S."/>
            <person name="Burganskaya E.I."/>
            <person name="Krutkina M.S."/>
            <person name="Sukhacheva M.V."/>
            <person name="Gorlenko V.M."/>
        </authorList>
    </citation>
    <scope>NUCLEOTIDE SEQUENCE [LARGE SCALE GENOMIC DNA]</scope>
    <source>
        <strain evidence="5">Chok-6</strain>
    </source>
</reference>
<sequence length="482" mass="51622">MTPTGALYPWICYNDCKHLFCFMESTQVTINPSAHERSRSRPAPTRRPRRTFWARLRLALLICGGLLLLGVGFFYWQVQRLAAVITVADARPTVAQTSPLLGANILLIGTDERSGQPQEGVRSDTLILVRLDALGRWVALLSIPRDSEVALPQLGLTQTKINAAYGQGYAAAAQLYGAETTPPQGGMALSAEVVEALLQLDARGMAVNYTATVNFGGFAQIIDALGGITVDVPRYLRDDAYPTEDYGTRLVEFQPGPQRMDGATALIYARTRHPDSDFGRAARQQQVVQALLHELQAKGPLGQLVTLPALLDALGSDTAGARPVLTTMPLARLDVLFGLMLLGAGLDPSALGQFALGPEQIAYTNGTNLIYEPAAVQTLLSQWQRPPNAADERAIVQVLNATNTSGLARNVSLDLEGDGFTLLPAGNAELSAQTRLYHLGSTPATARLLARQLGVELLHAPPPVGAAPEATLVLVLGADWAR</sequence>
<dbReference type="Pfam" id="PF13399">
    <property type="entry name" value="LytR_C"/>
    <property type="match status" value="1"/>
</dbReference>
<accession>A0A426U3B3</accession>
<feature type="domain" description="LytR/CpsA/Psr regulator C-terminal" evidence="4">
    <location>
        <begin position="396"/>
        <end position="480"/>
    </location>
</feature>
<dbReference type="EMBL" id="RSAS01000281">
    <property type="protein sequence ID" value="RRR74324.1"/>
    <property type="molecule type" value="Genomic_DNA"/>
</dbReference>
<gene>
    <name evidence="5" type="ORF">EI684_07315</name>
</gene>
<feature type="transmembrane region" description="Helical" evidence="2">
    <location>
        <begin position="56"/>
        <end position="76"/>
    </location>
</feature>
<dbReference type="InterPro" id="IPR050922">
    <property type="entry name" value="LytR/CpsA/Psr_CW_biosynth"/>
</dbReference>
<dbReference type="InterPro" id="IPR004474">
    <property type="entry name" value="LytR_CpsA_psr"/>
</dbReference>
<keyword evidence="2" id="KW-1133">Transmembrane helix</keyword>
<comment type="caution">
    <text evidence="5">The sequence shown here is derived from an EMBL/GenBank/DDBJ whole genome shotgun (WGS) entry which is preliminary data.</text>
</comment>
<dbReference type="InterPro" id="IPR027381">
    <property type="entry name" value="LytR/CpsA/Psr_C"/>
</dbReference>
<evidence type="ECO:0000313" key="6">
    <source>
        <dbReference type="Proteomes" id="UP000280307"/>
    </source>
</evidence>
<dbReference type="AlphaFoldDB" id="A0A426U3B3"/>
<evidence type="ECO:0000256" key="1">
    <source>
        <dbReference type="ARBA" id="ARBA00006068"/>
    </source>
</evidence>
<dbReference type="PANTHER" id="PTHR33392">
    <property type="entry name" value="POLYISOPRENYL-TEICHOIC ACID--PEPTIDOGLYCAN TEICHOIC ACID TRANSFERASE TAGU"/>
    <property type="match status" value="1"/>
</dbReference>
<dbReference type="NCBIfam" id="TIGR00350">
    <property type="entry name" value="lytR_cpsA_psr"/>
    <property type="match status" value="1"/>
</dbReference>
<dbReference type="Gene3D" id="3.40.630.190">
    <property type="entry name" value="LCP protein"/>
    <property type="match status" value="1"/>
</dbReference>
<feature type="domain" description="Cell envelope-related transcriptional attenuator" evidence="3">
    <location>
        <begin position="122"/>
        <end position="296"/>
    </location>
</feature>
<dbReference type="PANTHER" id="PTHR33392:SF6">
    <property type="entry name" value="POLYISOPRENYL-TEICHOIC ACID--PEPTIDOGLYCAN TEICHOIC ACID TRANSFERASE TAGU"/>
    <property type="match status" value="1"/>
</dbReference>
<evidence type="ECO:0000313" key="5">
    <source>
        <dbReference type="EMBL" id="RRR74324.1"/>
    </source>
</evidence>
<dbReference type="Proteomes" id="UP000280307">
    <property type="component" value="Unassembled WGS sequence"/>
</dbReference>
<comment type="similarity">
    <text evidence="1">Belongs to the LytR/CpsA/Psr (LCP) family.</text>
</comment>
<evidence type="ECO:0000256" key="2">
    <source>
        <dbReference type="SAM" id="Phobius"/>
    </source>
</evidence>
<evidence type="ECO:0000259" key="3">
    <source>
        <dbReference type="Pfam" id="PF03816"/>
    </source>
</evidence>
<dbReference type="Pfam" id="PF03816">
    <property type="entry name" value="LytR_cpsA_psr"/>
    <property type="match status" value="1"/>
</dbReference>
<organism evidence="5 6">
    <name type="scientific">Candidatus Viridilinea halotolerans</name>
    <dbReference type="NCBI Taxonomy" id="2491704"/>
    <lineage>
        <taxon>Bacteria</taxon>
        <taxon>Bacillati</taxon>
        <taxon>Chloroflexota</taxon>
        <taxon>Chloroflexia</taxon>
        <taxon>Chloroflexales</taxon>
        <taxon>Chloroflexineae</taxon>
        <taxon>Oscillochloridaceae</taxon>
        <taxon>Candidatus Viridilinea</taxon>
    </lineage>
</organism>
<evidence type="ECO:0000259" key="4">
    <source>
        <dbReference type="Pfam" id="PF13399"/>
    </source>
</evidence>
<name>A0A426U3B3_9CHLR</name>
<protein>
    <submittedName>
        <fullName evidence="5">LytR family transcriptional regulator</fullName>
    </submittedName>
</protein>
<keyword evidence="2" id="KW-0812">Transmembrane</keyword>
<proteinExistence type="inferred from homology"/>